<comment type="cofactor">
    <cofactor evidence="6">
        <name>Mn(2+)</name>
        <dbReference type="ChEBI" id="CHEBI:29035"/>
    </cofactor>
</comment>
<feature type="domain" description="Adenine deaminase C-terminal" evidence="8">
    <location>
        <begin position="416"/>
        <end position="580"/>
    </location>
</feature>
<dbReference type="InterPro" id="IPR006679">
    <property type="entry name" value="Adenine_deam"/>
</dbReference>
<evidence type="ECO:0000256" key="1">
    <source>
        <dbReference type="ARBA" id="ARBA00006773"/>
    </source>
</evidence>
<protein>
    <recommendedName>
        <fullName evidence="2 6">Adenine deaminase</fullName>
        <shortName evidence="6">Adenase</shortName>
        <shortName evidence="6">Adenine aminase</shortName>
        <ecNumber evidence="2 6">3.5.4.2</ecNumber>
    </recommendedName>
</protein>
<name>A0A1C4H122_9BIFI</name>
<dbReference type="InterPro" id="IPR026912">
    <property type="entry name" value="Adenine_deam_C"/>
</dbReference>
<dbReference type="PANTHER" id="PTHR11113:SF2">
    <property type="entry name" value="ADENINE DEAMINASE"/>
    <property type="match status" value="1"/>
</dbReference>
<evidence type="ECO:0000256" key="6">
    <source>
        <dbReference type="HAMAP-Rule" id="MF_01518"/>
    </source>
</evidence>
<keyword evidence="10" id="KW-1185">Reference proteome</keyword>
<evidence type="ECO:0000313" key="10">
    <source>
        <dbReference type="Proteomes" id="UP000242610"/>
    </source>
</evidence>
<dbReference type="STRING" id="1505727.GA0061077_0277"/>
<accession>A0A1C4H122</accession>
<dbReference type="Proteomes" id="UP000242610">
    <property type="component" value="Unassembled WGS sequence"/>
</dbReference>
<evidence type="ECO:0000256" key="2">
    <source>
        <dbReference type="ARBA" id="ARBA00012782"/>
    </source>
</evidence>
<comment type="similarity">
    <text evidence="1 6">Belongs to the metallo-dependent hydrolases superfamily. Adenine deaminase family.</text>
</comment>
<evidence type="ECO:0000259" key="8">
    <source>
        <dbReference type="Pfam" id="PF13382"/>
    </source>
</evidence>
<evidence type="ECO:0000313" key="9">
    <source>
        <dbReference type="EMBL" id="SCC78472.1"/>
    </source>
</evidence>
<sequence>MTTVAQLKEYIDAGAAKTPADTVIENGTLINVDTGEYYPANVAIWNERIVAVDSDISAYVGPNTTHIDATGRYLSPGLIDGHIHVECSKLSMTRFAQAVVPCGTTSIVSGLDEYISAIGFDGLDEIFKEISALPLKVFWGLPHKTPYTIPESTIAYNVSASDHDRWQPREDCYGVWETVRESVALKDPDTLHAISAAQQYHKPIFGCSPMARGVGLNQFLMSGAHIDHESYDHQEFLEKARKGMHVVIRESSVTKFLAENIRAITEHAPGIARHTSFCTDDVNVHDVLEHGHLDHMVRLSIAAGVSPMTAIQMGSINGAEAYHINDKVGSIAPGKDADILIVDQPGTFNIESVISKGKIVKLGGQVVAEFLPPQRSSKLQGRLHHEPMNADDFNYHMDTENGEATVTTIHSVGPFVRKRLDVKLRIKDNVVQPSAEQDTAMVSVVERYGVNGNHARGFISGWGIKHGAIATSVAPDDNNLVVAGMNTADMALAANTLIECGGGQVVVEDGKVKALLRLPIGSITTDVTPEELASKENELKQAAEQLGSRLPDPMFYLSFLPITSIPDLAITDGGNVDYTKLRYFDPIVSICKENEDPQRLA</sequence>
<dbReference type="SUPFAM" id="SSF51338">
    <property type="entry name" value="Composite domain of metallo-dependent hydrolases"/>
    <property type="match status" value="1"/>
</dbReference>
<gene>
    <name evidence="6" type="primary">ade</name>
    <name evidence="9" type="ORF">GA0061077_0277</name>
</gene>
<keyword evidence="4 6" id="KW-0464">Manganese</keyword>
<dbReference type="Pfam" id="PF13382">
    <property type="entry name" value="Adenine_deam_C"/>
    <property type="match status" value="1"/>
</dbReference>
<dbReference type="PANTHER" id="PTHR11113">
    <property type="entry name" value="N-ACETYLGLUCOSAMINE-6-PHOSPHATE DEACETYLASE"/>
    <property type="match status" value="1"/>
</dbReference>
<proteinExistence type="inferred from homology"/>
<dbReference type="SUPFAM" id="SSF51556">
    <property type="entry name" value="Metallo-dependent hydrolases"/>
    <property type="match status" value="1"/>
</dbReference>
<keyword evidence="3 6" id="KW-0378">Hydrolase</keyword>
<dbReference type="OrthoDB" id="9776488at2"/>
<dbReference type="InterPro" id="IPR006680">
    <property type="entry name" value="Amidohydro-rel"/>
</dbReference>
<comment type="catalytic activity">
    <reaction evidence="5 6">
        <text>adenine + H2O + H(+) = hypoxanthine + NH4(+)</text>
        <dbReference type="Rhea" id="RHEA:23688"/>
        <dbReference type="ChEBI" id="CHEBI:15377"/>
        <dbReference type="ChEBI" id="CHEBI:15378"/>
        <dbReference type="ChEBI" id="CHEBI:16708"/>
        <dbReference type="ChEBI" id="CHEBI:17368"/>
        <dbReference type="ChEBI" id="CHEBI:28938"/>
        <dbReference type="EC" id="3.5.4.2"/>
    </reaction>
</comment>
<dbReference type="Gene3D" id="2.30.40.10">
    <property type="entry name" value="Urease, subunit C, domain 1"/>
    <property type="match status" value="1"/>
</dbReference>
<organism evidence="9 10">
    <name type="scientific">Bifidobacterium commune</name>
    <dbReference type="NCBI Taxonomy" id="1505727"/>
    <lineage>
        <taxon>Bacteria</taxon>
        <taxon>Bacillati</taxon>
        <taxon>Actinomycetota</taxon>
        <taxon>Actinomycetes</taxon>
        <taxon>Bifidobacteriales</taxon>
        <taxon>Bifidobacteriaceae</taxon>
        <taxon>Bifidobacterium</taxon>
    </lineage>
</organism>
<dbReference type="EC" id="3.5.4.2" evidence="2 6"/>
<dbReference type="Pfam" id="PF01979">
    <property type="entry name" value="Amidohydro_1"/>
    <property type="match status" value="1"/>
</dbReference>
<dbReference type="InterPro" id="IPR011059">
    <property type="entry name" value="Metal-dep_hydrolase_composite"/>
</dbReference>
<evidence type="ECO:0000259" key="7">
    <source>
        <dbReference type="Pfam" id="PF01979"/>
    </source>
</evidence>
<dbReference type="InterPro" id="IPR032466">
    <property type="entry name" value="Metal_Hydrolase"/>
</dbReference>
<evidence type="ECO:0000256" key="3">
    <source>
        <dbReference type="ARBA" id="ARBA00022801"/>
    </source>
</evidence>
<dbReference type="EMBL" id="FMBL01000001">
    <property type="protein sequence ID" value="SCC78472.1"/>
    <property type="molecule type" value="Genomic_DNA"/>
</dbReference>
<dbReference type="Gene3D" id="3.20.20.140">
    <property type="entry name" value="Metal-dependent hydrolases"/>
    <property type="match status" value="1"/>
</dbReference>
<dbReference type="GO" id="GO:0000034">
    <property type="term" value="F:adenine deaminase activity"/>
    <property type="evidence" value="ECO:0007669"/>
    <property type="project" value="UniProtKB-UniRule"/>
</dbReference>
<reference evidence="10" key="1">
    <citation type="submission" date="2016-08" db="EMBL/GenBank/DDBJ databases">
        <authorList>
            <person name="Varghese N."/>
            <person name="Submissions Spin"/>
        </authorList>
    </citation>
    <scope>NUCLEOTIDE SEQUENCE [LARGE SCALE GENOMIC DNA]</scope>
    <source>
        <strain evidence="10">R-52791</strain>
    </source>
</reference>
<dbReference type="GO" id="GO:0006146">
    <property type="term" value="P:adenine catabolic process"/>
    <property type="evidence" value="ECO:0007669"/>
    <property type="project" value="InterPro"/>
</dbReference>
<evidence type="ECO:0000256" key="5">
    <source>
        <dbReference type="ARBA" id="ARBA00047720"/>
    </source>
</evidence>
<evidence type="ECO:0000256" key="4">
    <source>
        <dbReference type="ARBA" id="ARBA00023211"/>
    </source>
</evidence>
<feature type="domain" description="Amidohydrolase-related" evidence="7">
    <location>
        <begin position="73"/>
        <end position="360"/>
    </location>
</feature>
<dbReference type="AlphaFoldDB" id="A0A1C4H122"/>
<dbReference type="RefSeq" id="WP_091847157.1">
    <property type="nucleotide sequence ID" value="NZ_FMBL01000001.1"/>
</dbReference>
<dbReference type="HAMAP" id="MF_01518">
    <property type="entry name" value="Adenine_deamin"/>
    <property type="match status" value="1"/>
</dbReference>